<evidence type="ECO:0000256" key="3">
    <source>
        <dbReference type="ARBA" id="ARBA00022691"/>
    </source>
</evidence>
<dbReference type="InterPro" id="IPR029063">
    <property type="entry name" value="SAM-dependent_MTases_sf"/>
</dbReference>
<gene>
    <name evidence="5" type="ORF">COY32_00850</name>
</gene>
<dbReference type="Proteomes" id="UP000228920">
    <property type="component" value="Unassembled WGS sequence"/>
</dbReference>
<evidence type="ECO:0000256" key="1">
    <source>
        <dbReference type="ARBA" id="ARBA00022603"/>
    </source>
</evidence>
<dbReference type="GO" id="GO:0032259">
    <property type="term" value="P:methylation"/>
    <property type="evidence" value="ECO:0007669"/>
    <property type="project" value="UniProtKB-KW"/>
</dbReference>
<accession>A0A2M7TLI2</accession>
<keyword evidence="3" id="KW-0949">S-adenosyl-L-methionine</keyword>
<evidence type="ECO:0000313" key="6">
    <source>
        <dbReference type="Proteomes" id="UP000228920"/>
    </source>
</evidence>
<dbReference type="PANTHER" id="PTHR43464:SF19">
    <property type="entry name" value="UBIQUINONE BIOSYNTHESIS O-METHYLTRANSFERASE, MITOCHONDRIAL"/>
    <property type="match status" value="1"/>
</dbReference>
<dbReference type="Gene3D" id="3.40.50.150">
    <property type="entry name" value="Vaccinia Virus protein VP39"/>
    <property type="match status" value="1"/>
</dbReference>
<organism evidence="5 6">
    <name type="scientific">candidate division WWE3 bacterium CG_4_10_14_0_2_um_filter_41_14</name>
    <dbReference type="NCBI Taxonomy" id="1975072"/>
    <lineage>
        <taxon>Bacteria</taxon>
        <taxon>Katanobacteria</taxon>
    </lineage>
</organism>
<comment type="caution">
    <text evidence="5">The sequence shown here is derived from an EMBL/GenBank/DDBJ whole genome shotgun (WGS) entry which is preliminary data.</text>
</comment>
<feature type="domain" description="Methyltransferase" evidence="4">
    <location>
        <begin position="36"/>
        <end position="160"/>
    </location>
</feature>
<sequence>MNTFWDQYYQKPLSEIPWQNTQADWFKDLVDSGKISGTSALDLGCGTGTKSIYLALAGDFKKVLGVDISKQAIKYAKNNAQDNKVEKICAFMCHDLNNWSFLPKDETFDFILDWAVIHCFTRDEVISYAENIASHCKTGGKVLVRSFASHDSAQKEFSEEVGGIKSKISLFNEDELRRYFPQFRIILQNTSQPSKTKTDAGYYFIELLMQKEWTVRNIR</sequence>
<dbReference type="CDD" id="cd02440">
    <property type="entry name" value="AdoMet_MTases"/>
    <property type="match status" value="1"/>
</dbReference>
<dbReference type="SUPFAM" id="SSF53335">
    <property type="entry name" value="S-adenosyl-L-methionine-dependent methyltransferases"/>
    <property type="match status" value="1"/>
</dbReference>
<dbReference type="Pfam" id="PF13847">
    <property type="entry name" value="Methyltransf_31"/>
    <property type="match status" value="1"/>
</dbReference>
<dbReference type="AlphaFoldDB" id="A0A2M7TLI2"/>
<dbReference type="EMBL" id="PFNL01000020">
    <property type="protein sequence ID" value="PIZ47989.1"/>
    <property type="molecule type" value="Genomic_DNA"/>
</dbReference>
<evidence type="ECO:0000259" key="4">
    <source>
        <dbReference type="Pfam" id="PF13847"/>
    </source>
</evidence>
<name>A0A2M7TLI2_UNCKA</name>
<reference evidence="6" key="1">
    <citation type="submission" date="2017-09" db="EMBL/GenBank/DDBJ databases">
        <title>Depth-based differentiation of microbial function through sediment-hosted aquifers and enrichment of novel symbionts in the deep terrestrial subsurface.</title>
        <authorList>
            <person name="Probst A.J."/>
            <person name="Ladd B."/>
            <person name="Jarett J.K."/>
            <person name="Geller-Mcgrath D.E."/>
            <person name="Sieber C.M.K."/>
            <person name="Emerson J.B."/>
            <person name="Anantharaman K."/>
            <person name="Thomas B.C."/>
            <person name="Malmstrom R."/>
            <person name="Stieglmeier M."/>
            <person name="Klingl A."/>
            <person name="Woyke T."/>
            <person name="Ryan C.M."/>
            <person name="Banfield J.F."/>
        </authorList>
    </citation>
    <scope>NUCLEOTIDE SEQUENCE [LARGE SCALE GENOMIC DNA]</scope>
</reference>
<keyword evidence="1" id="KW-0489">Methyltransferase</keyword>
<dbReference type="PANTHER" id="PTHR43464">
    <property type="entry name" value="METHYLTRANSFERASE"/>
    <property type="match status" value="1"/>
</dbReference>
<dbReference type="InterPro" id="IPR025714">
    <property type="entry name" value="Methyltranfer_dom"/>
</dbReference>
<protein>
    <recommendedName>
        <fullName evidence="4">Methyltransferase domain-containing protein</fullName>
    </recommendedName>
</protein>
<proteinExistence type="predicted"/>
<keyword evidence="2" id="KW-0808">Transferase</keyword>
<dbReference type="GO" id="GO:0008168">
    <property type="term" value="F:methyltransferase activity"/>
    <property type="evidence" value="ECO:0007669"/>
    <property type="project" value="UniProtKB-KW"/>
</dbReference>
<evidence type="ECO:0000256" key="2">
    <source>
        <dbReference type="ARBA" id="ARBA00022679"/>
    </source>
</evidence>
<evidence type="ECO:0000313" key="5">
    <source>
        <dbReference type="EMBL" id="PIZ47989.1"/>
    </source>
</evidence>